<feature type="non-terminal residue" evidence="1">
    <location>
        <position position="23"/>
    </location>
</feature>
<dbReference type="InParanoid" id="E2AX28"/>
<dbReference type="EMBL" id="GL443520">
    <property type="protein sequence ID" value="EFN61978.1"/>
    <property type="molecule type" value="Genomic_DNA"/>
</dbReference>
<reference evidence="1 2" key="1">
    <citation type="journal article" date="2010" name="Science">
        <title>Genomic comparison of the ants Camponotus floridanus and Harpegnathos saltator.</title>
        <authorList>
            <person name="Bonasio R."/>
            <person name="Zhang G."/>
            <person name="Ye C."/>
            <person name="Mutti N.S."/>
            <person name="Fang X."/>
            <person name="Qin N."/>
            <person name="Donahue G."/>
            <person name="Yang P."/>
            <person name="Li Q."/>
            <person name="Li C."/>
            <person name="Zhang P."/>
            <person name="Huang Z."/>
            <person name="Berger S.L."/>
            <person name="Reinberg D."/>
            <person name="Wang J."/>
            <person name="Liebig J."/>
        </authorList>
    </citation>
    <scope>NUCLEOTIDE SEQUENCE [LARGE SCALE GENOMIC DNA]</scope>
    <source>
        <strain evidence="2">C129</strain>
    </source>
</reference>
<gene>
    <name evidence="1" type="ORF">EAG_01730</name>
</gene>
<protein>
    <submittedName>
        <fullName evidence="1">Uncharacterized protein</fullName>
    </submittedName>
</protein>
<organism evidence="2">
    <name type="scientific">Camponotus floridanus</name>
    <name type="common">Florida carpenter ant</name>
    <dbReference type="NCBI Taxonomy" id="104421"/>
    <lineage>
        <taxon>Eukaryota</taxon>
        <taxon>Metazoa</taxon>
        <taxon>Ecdysozoa</taxon>
        <taxon>Arthropoda</taxon>
        <taxon>Hexapoda</taxon>
        <taxon>Insecta</taxon>
        <taxon>Pterygota</taxon>
        <taxon>Neoptera</taxon>
        <taxon>Endopterygota</taxon>
        <taxon>Hymenoptera</taxon>
        <taxon>Apocrita</taxon>
        <taxon>Aculeata</taxon>
        <taxon>Formicoidea</taxon>
        <taxon>Formicidae</taxon>
        <taxon>Formicinae</taxon>
        <taxon>Camponotus</taxon>
    </lineage>
</organism>
<sequence length="23" mass="2618">SDSKRMLIAFFDAKGMINTEFVP</sequence>
<keyword evidence="2" id="KW-1185">Reference proteome</keyword>
<evidence type="ECO:0000313" key="2">
    <source>
        <dbReference type="Proteomes" id="UP000000311"/>
    </source>
</evidence>
<accession>E2AX28</accession>
<dbReference type="AlphaFoldDB" id="E2AX28"/>
<dbReference type="Proteomes" id="UP000000311">
    <property type="component" value="Unassembled WGS sequence"/>
</dbReference>
<evidence type="ECO:0000313" key="1">
    <source>
        <dbReference type="EMBL" id="EFN61978.1"/>
    </source>
</evidence>
<proteinExistence type="predicted"/>
<name>E2AX28_CAMFO</name>
<feature type="non-terminal residue" evidence="1">
    <location>
        <position position="1"/>
    </location>
</feature>